<dbReference type="GO" id="GO:0003743">
    <property type="term" value="F:translation initiation factor activity"/>
    <property type="evidence" value="ECO:0007669"/>
    <property type="project" value="UniProtKB-UniRule"/>
</dbReference>
<comment type="caution">
    <text evidence="10">The sequence shown here is derived from an EMBL/GenBank/DDBJ whole genome shotgun (WGS) entry which is preliminary data.</text>
</comment>
<feature type="domain" description="Tr-type G" evidence="9">
    <location>
        <begin position="1"/>
        <end position="162"/>
    </location>
</feature>
<dbReference type="SUPFAM" id="SSF52156">
    <property type="entry name" value="Initiation factor IF2/eIF5b, domain 3"/>
    <property type="match status" value="1"/>
</dbReference>
<sequence>MGHVDHGKTALLDAVRKTNVAGKESGGITQHIGAYQIDVNGKRITFLDTPGHEAFTAIRSRGTKVADIAILVVAADESVKPQTKEAIKIILDEKIQAIVAINKIDKEGSNVQKVKQDLASENILVEDWGGQIPVIEVSAKKGTNIKELLDMILLVAEVEDLREDVSAPAQGVIIESNLDKRRGYVATALVQKGILGLGDWLVVGTVVGKVKSMEDSTGRMMTEAVPAQPVLITGWPSAPQIGQKFAVTENKDKAMRIAEDNIDLSPLMMFLNPKKEENEERKILNLVFKTDVSSSLEAIDNALSSIKSEQVGYRVLAYDIGNIAEGDIKTAISSKAQIIGFRVGIEESAKKLAEREGISIRSFDIIYDLVNHVRAAMTELLEPEIIKNVIGKIKVLAIFKKDARSQIVGGKVTSGKIIRGAMFDVIKNGAISMSGRISQLQHNKEESLEVAEGLEAGMKIESVPGKDFSQISEGDILEIYQEEKIRREL</sequence>
<dbReference type="InterPro" id="IPR053905">
    <property type="entry name" value="EF-G-like_DII"/>
</dbReference>
<dbReference type="Pfam" id="PF00009">
    <property type="entry name" value="GTP_EFTU"/>
    <property type="match status" value="1"/>
</dbReference>
<dbReference type="Gene3D" id="2.40.30.10">
    <property type="entry name" value="Translation factors"/>
    <property type="match status" value="2"/>
</dbReference>
<evidence type="ECO:0000256" key="7">
    <source>
        <dbReference type="NCBIfam" id="TIGR00487"/>
    </source>
</evidence>
<protein>
    <recommendedName>
        <fullName evidence="2 7">Translation initiation factor IF-2</fullName>
    </recommendedName>
</protein>
<dbReference type="AlphaFoldDB" id="A0A1F8GZX4"/>
<dbReference type="InterPro" id="IPR000795">
    <property type="entry name" value="T_Tr_GTP-bd_dom"/>
</dbReference>
<dbReference type="SUPFAM" id="SSF50447">
    <property type="entry name" value="Translation proteins"/>
    <property type="match status" value="2"/>
</dbReference>
<evidence type="ECO:0000256" key="5">
    <source>
        <dbReference type="ARBA" id="ARBA00022917"/>
    </source>
</evidence>
<keyword evidence="3 8" id="KW-0396">Initiation factor</keyword>
<evidence type="ECO:0000313" key="11">
    <source>
        <dbReference type="Proteomes" id="UP000177111"/>
    </source>
</evidence>
<dbReference type="PROSITE" id="PS51722">
    <property type="entry name" value="G_TR_2"/>
    <property type="match status" value="1"/>
</dbReference>
<evidence type="ECO:0000259" key="9">
    <source>
        <dbReference type="PROSITE" id="PS51722"/>
    </source>
</evidence>
<proteinExistence type="inferred from homology"/>
<dbReference type="SUPFAM" id="SSF52540">
    <property type="entry name" value="P-loop containing nucleoside triphosphate hydrolases"/>
    <property type="match status" value="1"/>
</dbReference>
<comment type="similarity">
    <text evidence="1 8">Belongs to the TRAFAC class translation factor GTPase superfamily. Classic translation factor GTPase family. IF-2 subfamily.</text>
</comment>
<dbReference type="NCBIfam" id="TIGR00231">
    <property type="entry name" value="small_GTP"/>
    <property type="match status" value="1"/>
</dbReference>
<evidence type="ECO:0000256" key="6">
    <source>
        <dbReference type="ARBA" id="ARBA00023134"/>
    </source>
</evidence>
<reference evidence="10 11" key="1">
    <citation type="journal article" date="2016" name="Nat. Commun.">
        <title>Thousands of microbial genomes shed light on interconnected biogeochemical processes in an aquifer system.</title>
        <authorList>
            <person name="Anantharaman K."/>
            <person name="Brown C.T."/>
            <person name="Hug L.A."/>
            <person name="Sharon I."/>
            <person name="Castelle C.J."/>
            <person name="Probst A.J."/>
            <person name="Thomas B.C."/>
            <person name="Singh A."/>
            <person name="Wilkins M.J."/>
            <person name="Karaoz U."/>
            <person name="Brodie E.L."/>
            <person name="Williams K.H."/>
            <person name="Hubbard S.S."/>
            <person name="Banfield J.F."/>
        </authorList>
    </citation>
    <scope>NUCLEOTIDE SEQUENCE [LARGE SCALE GENOMIC DNA]</scope>
</reference>
<dbReference type="GO" id="GO:0005525">
    <property type="term" value="F:GTP binding"/>
    <property type="evidence" value="ECO:0007669"/>
    <property type="project" value="UniProtKB-KW"/>
</dbReference>
<keyword evidence="4" id="KW-0547">Nucleotide-binding</keyword>
<dbReference type="NCBIfam" id="TIGR00487">
    <property type="entry name" value="IF-2"/>
    <property type="match status" value="1"/>
</dbReference>
<dbReference type="Gene3D" id="3.40.50.10050">
    <property type="entry name" value="Translation initiation factor IF- 2, domain 3"/>
    <property type="match status" value="1"/>
</dbReference>
<gene>
    <name evidence="10" type="ORF">A3I96_01440</name>
</gene>
<dbReference type="FunFam" id="3.40.50.300:FF:000019">
    <property type="entry name" value="Translation initiation factor IF-2"/>
    <property type="match status" value="1"/>
</dbReference>
<dbReference type="GO" id="GO:0005737">
    <property type="term" value="C:cytoplasm"/>
    <property type="evidence" value="ECO:0007669"/>
    <property type="project" value="UniProtKB-UniRule"/>
</dbReference>
<dbReference type="InterPro" id="IPR036925">
    <property type="entry name" value="TIF_IF2_dom3_sf"/>
</dbReference>
<dbReference type="InterPro" id="IPR000178">
    <property type="entry name" value="TF_IF2_bacterial-like"/>
</dbReference>
<evidence type="ECO:0000256" key="4">
    <source>
        <dbReference type="ARBA" id="ARBA00022741"/>
    </source>
</evidence>
<dbReference type="PANTHER" id="PTHR43381">
    <property type="entry name" value="TRANSLATION INITIATION FACTOR IF-2-RELATED"/>
    <property type="match status" value="1"/>
</dbReference>
<accession>A0A1F8GZX4</accession>
<dbReference type="Pfam" id="PF22042">
    <property type="entry name" value="EF-G_D2"/>
    <property type="match status" value="1"/>
</dbReference>
<evidence type="ECO:0000256" key="2">
    <source>
        <dbReference type="ARBA" id="ARBA00020675"/>
    </source>
</evidence>
<keyword evidence="5 8" id="KW-0648">Protein biosynthesis</keyword>
<dbReference type="PRINTS" id="PR00315">
    <property type="entry name" value="ELONGATNFCT"/>
</dbReference>
<evidence type="ECO:0000313" key="10">
    <source>
        <dbReference type="EMBL" id="OGN30924.1"/>
    </source>
</evidence>
<dbReference type="Proteomes" id="UP000177111">
    <property type="component" value="Unassembled WGS sequence"/>
</dbReference>
<dbReference type="InterPro" id="IPR027417">
    <property type="entry name" value="P-loop_NTPase"/>
</dbReference>
<dbReference type="FunFam" id="3.40.50.10050:FF:000001">
    <property type="entry name" value="Translation initiation factor IF-2"/>
    <property type="match status" value="1"/>
</dbReference>
<evidence type="ECO:0000256" key="3">
    <source>
        <dbReference type="ARBA" id="ARBA00022540"/>
    </source>
</evidence>
<comment type="function">
    <text evidence="8">One of the essential components for the initiation of protein synthesis. Protects formylmethionyl-tRNA from spontaneous hydrolysis and promotes its binding to the 30S ribosomal subunits. Also involved in the hydrolysis of GTP during the formation of the 70S ribosomal complex.</text>
</comment>
<organism evidence="10 11">
    <name type="scientific">Candidatus Yanofskybacteria bacterium RIFCSPLOWO2_02_FULL_44_18</name>
    <dbReference type="NCBI Taxonomy" id="1802705"/>
    <lineage>
        <taxon>Bacteria</taxon>
        <taxon>Candidatus Yanofskyibacteriota</taxon>
    </lineage>
</organism>
<evidence type="ECO:0000256" key="8">
    <source>
        <dbReference type="RuleBase" id="RU000644"/>
    </source>
</evidence>
<dbReference type="EMBL" id="MGKT01000007">
    <property type="protein sequence ID" value="OGN30924.1"/>
    <property type="molecule type" value="Genomic_DNA"/>
</dbReference>
<dbReference type="InterPro" id="IPR023115">
    <property type="entry name" value="TIF_IF2_dom3"/>
</dbReference>
<dbReference type="Pfam" id="PF11987">
    <property type="entry name" value="IF-2"/>
    <property type="match status" value="1"/>
</dbReference>
<dbReference type="GO" id="GO:0003924">
    <property type="term" value="F:GTPase activity"/>
    <property type="evidence" value="ECO:0007669"/>
    <property type="project" value="InterPro"/>
</dbReference>
<dbReference type="InterPro" id="IPR009000">
    <property type="entry name" value="Transl_B-barrel_sf"/>
</dbReference>
<dbReference type="Gene3D" id="3.40.50.300">
    <property type="entry name" value="P-loop containing nucleotide triphosphate hydrolases"/>
    <property type="match status" value="1"/>
</dbReference>
<name>A0A1F8GZX4_9BACT</name>
<dbReference type="PANTHER" id="PTHR43381:SF4">
    <property type="entry name" value="EUKARYOTIC TRANSLATION INITIATION FACTOR 5B"/>
    <property type="match status" value="1"/>
</dbReference>
<evidence type="ECO:0000256" key="1">
    <source>
        <dbReference type="ARBA" id="ARBA00007733"/>
    </source>
</evidence>
<dbReference type="CDD" id="cd01887">
    <property type="entry name" value="IF2_eIF5B"/>
    <property type="match status" value="1"/>
</dbReference>
<keyword evidence="6" id="KW-0342">GTP-binding</keyword>
<dbReference type="InterPro" id="IPR005225">
    <property type="entry name" value="Small_GTP-bd"/>
</dbReference>
<dbReference type="InterPro" id="IPR015760">
    <property type="entry name" value="TIF_IF2"/>
</dbReference>